<dbReference type="Proteomes" id="UP000226431">
    <property type="component" value="Unassembled WGS sequence"/>
</dbReference>
<dbReference type="PANTHER" id="PTHR22794:SF2">
    <property type="entry name" value="THAP DOMAIN-CONTAINING PROTEIN 11"/>
    <property type="match status" value="1"/>
</dbReference>
<feature type="region of interest" description="Disordered" evidence="1">
    <location>
        <begin position="427"/>
        <end position="510"/>
    </location>
</feature>
<dbReference type="STRING" id="2004952.A0A2C5ZDX1"/>
<evidence type="ECO:0000256" key="1">
    <source>
        <dbReference type="SAM" id="MobiDB-lite"/>
    </source>
</evidence>
<proteinExistence type="predicted"/>
<feature type="compositionally biased region" description="Polar residues" evidence="1">
    <location>
        <begin position="168"/>
        <end position="183"/>
    </location>
</feature>
<feature type="region of interest" description="Disordered" evidence="1">
    <location>
        <begin position="306"/>
        <end position="349"/>
    </location>
</feature>
<evidence type="ECO:0000313" key="2">
    <source>
        <dbReference type="EMBL" id="PHH78226.1"/>
    </source>
</evidence>
<dbReference type="GO" id="GO:0031931">
    <property type="term" value="C:TORC1 complex"/>
    <property type="evidence" value="ECO:0007669"/>
    <property type="project" value="TreeGrafter"/>
</dbReference>
<comment type="caution">
    <text evidence="2">The sequence shown here is derived from an EMBL/GenBank/DDBJ whole genome shotgun (WGS) entry which is preliminary data.</text>
</comment>
<dbReference type="AlphaFoldDB" id="A0A2C5ZDX1"/>
<sequence>MARDGDDESKRLALNHRDTDSAHNTPAHPSRSKLHHQKHHHVGRLHARVPSSKAVSKLGHGPSKLTREADTTPQRPAHRRVTSEVRLSNRPTTATLSRSASHTSLKRNRSHVEVAKHNRSSDKLKRTASGSGFHSRPKPTKSQVHFDLGSEDADEDDWVDASGYNSPHLSRKASLNSSAQSSLPPVVATTDTITTTPSVRPDSLARPSPDRETSHHKAYLTSRLLQRTPSHGAPPKMTADFAQAARPHLPISHPTDMDVSPPTGPSSDELTSRFVDVPGSALASHGSFYCPPDATELSDPAALGLSATTATPPRETIDMDPSPDKDDSNLVPRPARRTGALPAETSRVQQKLNLQRASSVLEPGQAVTGVGGVVGTSPLIGIGGSSFDGASCRDPRVGKLLERTGMEYLVVRRYQNPVSRSINRLGRTLGLDSNRRNPRGSSSMNGQNKHMDSSARHMRNASTPDTRQAIMARRPASVRTMGTGTSYEGDGASRFSERLSGPSLAGAEEENGTTALLRAIWERSMDLGAGAD</sequence>
<dbReference type="EMBL" id="NJES01000087">
    <property type="protein sequence ID" value="PHH78226.1"/>
    <property type="molecule type" value="Genomic_DNA"/>
</dbReference>
<feature type="region of interest" description="Disordered" evidence="1">
    <location>
        <begin position="249"/>
        <end position="272"/>
    </location>
</feature>
<keyword evidence="3" id="KW-1185">Reference proteome</keyword>
<feature type="compositionally biased region" description="Polar residues" evidence="1">
    <location>
        <begin position="439"/>
        <end position="448"/>
    </location>
</feature>
<dbReference type="GO" id="GO:0000329">
    <property type="term" value="C:fungal-type vacuole membrane"/>
    <property type="evidence" value="ECO:0007669"/>
    <property type="project" value="TreeGrafter"/>
</dbReference>
<protein>
    <submittedName>
        <fullName evidence="2">Uncharacterized protein</fullName>
    </submittedName>
</protein>
<evidence type="ECO:0000313" key="3">
    <source>
        <dbReference type="Proteomes" id="UP000226431"/>
    </source>
</evidence>
<feature type="region of interest" description="Disordered" evidence="1">
    <location>
        <begin position="1"/>
        <end position="150"/>
    </location>
</feature>
<reference evidence="2 3" key="1">
    <citation type="submission" date="2017-06" db="EMBL/GenBank/DDBJ databases">
        <title>Ant-infecting Ophiocordyceps genomes reveal a high diversity of potential behavioral manipulation genes and a possible major role for enterotoxins.</title>
        <authorList>
            <person name="De Bekker C."/>
            <person name="Evans H.C."/>
            <person name="Brachmann A."/>
            <person name="Hughes D.P."/>
        </authorList>
    </citation>
    <scope>NUCLEOTIDE SEQUENCE [LARGE SCALE GENOMIC DNA]</scope>
    <source>
        <strain evidence="2 3">Map16</strain>
    </source>
</reference>
<feature type="compositionally biased region" description="Basic and acidic residues" evidence="1">
    <location>
        <begin position="1"/>
        <end position="21"/>
    </location>
</feature>
<feature type="compositionally biased region" description="Basic residues" evidence="1">
    <location>
        <begin position="30"/>
        <end position="47"/>
    </location>
</feature>
<name>A0A2C5ZDX1_9HYPO</name>
<dbReference type="PANTHER" id="PTHR22794">
    <property type="entry name" value="THAP DOMAIN PROTEIN 11"/>
    <property type="match status" value="1"/>
</dbReference>
<gene>
    <name evidence="2" type="ORF">CDD80_7180</name>
</gene>
<feature type="region of interest" description="Disordered" evidence="1">
    <location>
        <begin position="168"/>
        <end position="237"/>
    </location>
</feature>
<feature type="compositionally biased region" description="Basic and acidic residues" evidence="1">
    <location>
        <begin position="110"/>
        <end position="125"/>
    </location>
</feature>
<dbReference type="OrthoDB" id="5430106at2759"/>
<organism evidence="2 3">
    <name type="scientific">Ophiocordyceps camponoti-rufipedis</name>
    <dbReference type="NCBI Taxonomy" id="2004952"/>
    <lineage>
        <taxon>Eukaryota</taxon>
        <taxon>Fungi</taxon>
        <taxon>Dikarya</taxon>
        <taxon>Ascomycota</taxon>
        <taxon>Pezizomycotina</taxon>
        <taxon>Sordariomycetes</taxon>
        <taxon>Hypocreomycetidae</taxon>
        <taxon>Hypocreales</taxon>
        <taxon>Ophiocordycipitaceae</taxon>
        <taxon>Ophiocordyceps</taxon>
    </lineage>
</organism>
<accession>A0A2C5ZDX1</accession>
<feature type="compositionally biased region" description="Polar residues" evidence="1">
    <location>
        <begin position="85"/>
        <end position="103"/>
    </location>
</feature>